<keyword evidence="2" id="KW-0813">Transport</keyword>
<dbReference type="GO" id="GO:0005886">
    <property type="term" value="C:plasma membrane"/>
    <property type="evidence" value="ECO:0007669"/>
    <property type="project" value="UniProtKB-SubCell"/>
</dbReference>
<evidence type="ECO:0000259" key="21">
    <source>
        <dbReference type="PROSITE" id="PS51103"/>
    </source>
</evidence>
<dbReference type="InterPro" id="IPR011297">
    <property type="entry name" value="PTS_IIABC_b_glu"/>
</dbReference>
<dbReference type="InterPro" id="IPR001996">
    <property type="entry name" value="PTS_IIB_1"/>
</dbReference>
<comment type="caution">
    <text evidence="22">The sequence shown here is derived from an EMBL/GenBank/DDBJ whole genome shotgun (WGS) entry which is preliminary data.</text>
</comment>
<evidence type="ECO:0000259" key="20">
    <source>
        <dbReference type="PROSITE" id="PS51098"/>
    </source>
</evidence>
<feature type="transmembrane region" description="Helical" evidence="18">
    <location>
        <begin position="360"/>
        <end position="384"/>
    </location>
</feature>
<evidence type="ECO:0000256" key="9">
    <source>
        <dbReference type="ARBA" id="ARBA00022989"/>
    </source>
</evidence>
<dbReference type="PROSITE" id="PS01035">
    <property type="entry name" value="PTS_EIIB_TYPE_1_CYS"/>
    <property type="match status" value="1"/>
</dbReference>
<dbReference type="PROSITE" id="PS51103">
    <property type="entry name" value="PTS_EIIC_TYPE_1"/>
    <property type="match status" value="1"/>
</dbReference>
<sequence length="643" mass="68903">MANNKETATFIVEHIGGQQNVDSLVHCATRLRFKLKDTNKVDEKALKDHPGILTAVESGGQYQVVIGNHVAKVYQEIMDQYDIQAGESSDAGEEKSAEEIKQSVRSKNPIAIVFEYISGTFSPLIPALAGSGMIKALLAVLTMAGWLSEESSTYAVLEAASNGLFYFFPVFIGISAAKFLKVNPYVGGVIGAGLLEPSFASLMDVSNSLDFMGIPLIISDYTQTVFPMLVAMAFYAPIERFFKKYSPDTIQLFFVPMMGILIMVPLTALIFGPFSQYLSQAIANGLVALLDLSSILTGIVFASVWPFLVVLGVHWGITPIQLDNLARGGDPLNAMAAGATFAQMGIAFGIFLRYRKNKDLSSLSLAGTVSGIVAGVTEPILYGFILRYRRLIPILIVSGAAGGGLMGLFGAEMYSYAFNSVLTIPAYGPIPQYVFSIAVSFVVGTILTFIFGLGKEADASTTTEATNATTSESKEEAEAEQEASDKEELVEGTQIKIQSPLSGELVPLTEVEDEVFSSGAMGKGAAILPTDGKLVAPFDSKITSFFPSKHAIGLTDENGIELLIHIGMDTVQLNGEHFSSSVAEGQEVKQGDTLVNFDVEAIQQAGYSVVSPIIVTNTDSFKQVASEKSRHVEPNDTIITVVK</sequence>
<dbReference type="CDD" id="cd00212">
    <property type="entry name" value="PTS_IIB_glc"/>
    <property type="match status" value="1"/>
</dbReference>
<dbReference type="GO" id="GO:0022878">
    <property type="term" value="F:protein-N(PI)-phosphohistidine-sucrose phosphotransferase system transporter activity"/>
    <property type="evidence" value="ECO:0007669"/>
    <property type="project" value="RHEA"/>
</dbReference>
<dbReference type="AlphaFoldDB" id="A0A091C5Y5"/>
<evidence type="ECO:0000313" key="22">
    <source>
        <dbReference type="EMBL" id="KFN93261.1"/>
    </source>
</evidence>
<keyword evidence="5 22" id="KW-0808">Transferase</keyword>
<evidence type="ECO:0000256" key="8">
    <source>
        <dbReference type="ARBA" id="ARBA00022777"/>
    </source>
</evidence>
<dbReference type="SUPFAM" id="SSF51261">
    <property type="entry name" value="Duplicated hybrid motif"/>
    <property type="match status" value="1"/>
</dbReference>
<gene>
    <name evidence="22" type="ORF">TMUPMC115_0554</name>
</gene>
<feature type="transmembrane region" description="Helical" evidence="18">
    <location>
        <begin position="250"/>
        <end position="272"/>
    </location>
</feature>
<evidence type="ECO:0000256" key="12">
    <source>
        <dbReference type="ARBA" id="ARBA00045139"/>
    </source>
</evidence>
<dbReference type="InterPro" id="IPR050558">
    <property type="entry name" value="PTS_Sugar-Specific_Components"/>
</dbReference>
<dbReference type="FunFam" id="3.30.1360.60:FF:000001">
    <property type="entry name" value="PTS system glucose-specific IIBC component PtsG"/>
    <property type="match status" value="1"/>
</dbReference>
<evidence type="ECO:0000256" key="15">
    <source>
        <dbReference type="ARBA" id="ARBA00081008"/>
    </source>
</evidence>
<dbReference type="OrthoDB" id="9769191at2"/>
<evidence type="ECO:0000259" key="19">
    <source>
        <dbReference type="PROSITE" id="PS51093"/>
    </source>
</evidence>
<feature type="transmembrane region" description="Helical" evidence="18">
    <location>
        <begin position="214"/>
        <end position="238"/>
    </location>
</feature>
<dbReference type="NCBIfam" id="TIGR00830">
    <property type="entry name" value="PTBA"/>
    <property type="match status" value="1"/>
</dbReference>
<dbReference type="Gene3D" id="2.70.70.10">
    <property type="entry name" value="Glucose Permease (Domain IIA)"/>
    <property type="match status" value="1"/>
</dbReference>
<evidence type="ECO:0000256" key="5">
    <source>
        <dbReference type="ARBA" id="ARBA00022679"/>
    </source>
</evidence>
<feature type="transmembrane region" description="Helical" evidence="18">
    <location>
        <begin position="184"/>
        <end position="202"/>
    </location>
</feature>
<dbReference type="PANTHER" id="PTHR30175">
    <property type="entry name" value="PHOSPHOTRANSFERASE SYSTEM TRANSPORT PROTEIN"/>
    <property type="match status" value="1"/>
</dbReference>
<dbReference type="PROSITE" id="PS00371">
    <property type="entry name" value="PTS_EIIA_TYPE_1_HIS"/>
    <property type="match status" value="1"/>
</dbReference>
<dbReference type="EMBL" id="JPVU01000052">
    <property type="protein sequence ID" value="KFN93261.1"/>
    <property type="molecule type" value="Genomic_DNA"/>
</dbReference>
<dbReference type="Proteomes" id="UP000029380">
    <property type="component" value="Unassembled WGS sequence"/>
</dbReference>
<evidence type="ECO:0000313" key="23">
    <source>
        <dbReference type="Proteomes" id="UP000029380"/>
    </source>
</evidence>
<feature type="transmembrane region" description="Helical" evidence="18">
    <location>
        <begin position="430"/>
        <end position="453"/>
    </location>
</feature>
<feature type="transmembrane region" description="Helical" evidence="18">
    <location>
        <begin position="159"/>
        <end position="177"/>
    </location>
</feature>
<protein>
    <recommendedName>
        <fullName evidence="14">PTS system sucrose-specific EIIBCA component</fullName>
        <ecNumber evidence="11">2.7.1.211</ecNumber>
    </recommendedName>
    <alternativeName>
        <fullName evidence="15">EIIBCA-Scr</fullName>
    </alternativeName>
</protein>
<name>A0A091C5Y5_9ENTE</name>
<proteinExistence type="predicted"/>
<feature type="domain" description="PTS EIIB type-1" evidence="20">
    <location>
        <begin position="5"/>
        <end position="87"/>
    </location>
</feature>
<keyword evidence="7 18" id="KW-0812">Transmembrane</keyword>
<feature type="compositionally biased region" description="Low complexity" evidence="17">
    <location>
        <begin position="461"/>
        <end position="471"/>
    </location>
</feature>
<dbReference type="PROSITE" id="PS51098">
    <property type="entry name" value="PTS_EIIB_TYPE_1"/>
    <property type="match status" value="1"/>
</dbReference>
<dbReference type="SUPFAM" id="SSF55604">
    <property type="entry name" value="Glucose permease domain IIB"/>
    <property type="match status" value="1"/>
</dbReference>
<feature type="domain" description="PTS EIIA type-1" evidence="19">
    <location>
        <begin position="513"/>
        <end position="617"/>
    </location>
</feature>
<evidence type="ECO:0000256" key="6">
    <source>
        <dbReference type="ARBA" id="ARBA00022683"/>
    </source>
</evidence>
<feature type="transmembrane region" description="Helical" evidence="18">
    <location>
        <begin position="292"/>
        <end position="313"/>
    </location>
</feature>
<comment type="subcellular location">
    <subcellularLocation>
        <location evidence="1">Cell membrane</location>
        <topology evidence="1">Multi-pass membrane protein</topology>
    </subcellularLocation>
</comment>
<evidence type="ECO:0000256" key="16">
    <source>
        <dbReference type="PROSITE-ProRule" id="PRU00421"/>
    </source>
</evidence>
<dbReference type="Gene3D" id="3.30.1360.60">
    <property type="entry name" value="Glucose permease domain IIB"/>
    <property type="match status" value="1"/>
</dbReference>
<dbReference type="InterPro" id="IPR018113">
    <property type="entry name" value="PTrfase_EIIB_Cys"/>
</dbReference>
<keyword evidence="10 18" id="KW-0472">Membrane</keyword>
<feature type="transmembrane region" description="Helical" evidence="18">
    <location>
        <begin position="334"/>
        <end position="354"/>
    </location>
</feature>
<evidence type="ECO:0000256" key="3">
    <source>
        <dbReference type="ARBA" id="ARBA00022475"/>
    </source>
</evidence>
<dbReference type="PATRIC" id="fig|1302649.3.peg.561"/>
<dbReference type="Pfam" id="PF02378">
    <property type="entry name" value="PTS_EIIC"/>
    <property type="match status" value="1"/>
</dbReference>
<reference evidence="22 23" key="1">
    <citation type="submission" date="2014-08" db="EMBL/GenBank/DDBJ databases">
        <title>Genome sequence of Tetragenococcus muriaticus.</title>
        <authorList>
            <person name="Chuea-nongthon C."/>
            <person name="Rodtong S."/>
            <person name="Yongsawatdigul J."/>
            <person name="Steele J.L."/>
            <person name="Liu X.-y."/>
            <person name="Speers J."/>
            <person name="Glasner J.D."/>
            <person name="Neeno-Eckwall E.C."/>
        </authorList>
    </citation>
    <scope>NUCLEOTIDE SEQUENCE [LARGE SCALE GENOMIC DNA]</scope>
    <source>
        <strain evidence="22 23">PMC-11-5</strain>
    </source>
</reference>
<evidence type="ECO:0000256" key="10">
    <source>
        <dbReference type="ARBA" id="ARBA00023136"/>
    </source>
</evidence>
<comment type="catalytic activity">
    <reaction evidence="13">
        <text>N(pros)-phospho-L-histidyl-[protein](out) + sucrose = sucrose 6(G)-phosphate(in) + L-histidyl-[protein]</text>
        <dbReference type="Rhea" id="RHEA:49236"/>
        <dbReference type="Rhea" id="RHEA-COMP:9745"/>
        <dbReference type="Rhea" id="RHEA-COMP:9746"/>
        <dbReference type="ChEBI" id="CHEBI:17992"/>
        <dbReference type="ChEBI" id="CHEBI:29979"/>
        <dbReference type="ChEBI" id="CHEBI:64837"/>
        <dbReference type="ChEBI" id="CHEBI:91002"/>
        <dbReference type="EC" id="2.7.1.211"/>
    </reaction>
</comment>
<keyword evidence="8" id="KW-0418">Kinase</keyword>
<feature type="region of interest" description="Disordered" evidence="17">
    <location>
        <begin position="461"/>
        <end position="489"/>
    </location>
</feature>
<dbReference type="PROSITE" id="PS51093">
    <property type="entry name" value="PTS_EIIA_TYPE_1"/>
    <property type="match status" value="1"/>
</dbReference>
<evidence type="ECO:0000256" key="11">
    <source>
        <dbReference type="ARBA" id="ARBA00044053"/>
    </source>
</evidence>
<dbReference type="GO" id="GO:0016301">
    <property type="term" value="F:kinase activity"/>
    <property type="evidence" value="ECO:0007669"/>
    <property type="project" value="UniProtKB-KW"/>
</dbReference>
<dbReference type="EC" id="2.7.1.211" evidence="11"/>
<feature type="transmembrane region" description="Helical" evidence="18">
    <location>
        <begin position="391"/>
        <end position="410"/>
    </location>
</feature>
<dbReference type="CDD" id="cd00210">
    <property type="entry name" value="PTS_IIA_glc"/>
    <property type="match status" value="1"/>
</dbReference>
<dbReference type="PANTHER" id="PTHR30175:SF1">
    <property type="entry name" value="PTS SYSTEM ARBUTIN-, CELLOBIOSE-, AND SALICIN-SPECIFIC EIIBC COMPONENT-RELATED"/>
    <property type="match status" value="1"/>
</dbReference>
<dbReference type="GO" id="GO:0009401">
    <property type="term" value="P:phosphoenolpyruvate-dependent sugar phosphotransferase system"/>
    <property type="evidence" value="ECO:0007669"/>
    <property type="project" value="UniProtKB-KW"/>
</dbReference>
<evidence type="ECO:0000256" key="18">
    <source>
        <dbReference type="SAM" id="Phobius"/>
    </source>
</evidence>
<evidence type="ECO:0000256" key="1">
    <source>
        <dbReference type="ARBA" id="ARBA00004651"/>
    </source>
</evidence>
<dbReference type="InterPro" id="IPR001127">
    <property type="entry name" value="PTS_EIIA_1_perm"/>
</dbReference>
<dbReference type="NCBIfam" id="TIGR01995">
    <property type="entry name" value="PTS-II-ABC-beta"/>
    <property type="match status" value="1"/>
</dbReference>
<feature type="active site" description="Phosphocysteine intermediate; for EIIB activity" evidence="16">
    <location>
        <position position="27"/>
    </location>
</feature>
<keyword evidence="3" id="KW-1003">Cell membrane</keyword>
<dbReference type="Pfam" id="PF00358">
    <property type="entry name" value="PTS_EIIA_1"/>
    <property type="match status" value="1"/>
</dbReference>
<dbReference type="InterPro" id="IPR011055">
    <property type="entry name" value="Dup_hybrid_motif"/>
</dbReference>
<organism evidence="22 23">
    <name type="scientific">Tetragenococcus muriaticus PMC-11-5</name>
    <dbReference type="NCBI Taxonomy" id="1302649"/>
    <lineage>
        <taxon>Bacteria</taxon>
        <taxon>Bacillati</taxon>
        <taxon>Bacillota</taxon>
        <taxon>Bacilli</taxon>
        <taxon>Lactobacillales</taxon>
        <taxon>Enterococcaceae</taxon>
        <taxon>Tetragenococcus</taxon>
    </lineage>
</organism>
<dbReference type="RefSeq" id="WP_038025590.1">
    <property type="nucleotide sequence ID" value="NZ_JPVU01000052.1"/>
</dbReference>
<evidence type="ECO:0000256" key="13">
    <source>
        <dbReference type="ARBA" id="ARBA00048931"/>
    </source>
</evidence>
<dbReference type="FunFam" id="2.70.70.10:FF:000001">
    <property type="entry name" value="PTS system glucose-specific IIA component"/>
    <property type="match status" value="1"/>
</dbReference>
<evidence type="ECO:0000256" key="14">
    <source>
        <dbReference type="ARBA" id="ARBA00074554"/>
    </source>
</evidence>
<comment type="function">
    <text evidence="12">The phosphoenolpyruvate-dependent sugar phosphotransferase system (sugar PTS), a major carbohydrate active transport system, catalyzes the phosphorylation of incoming sugar substrates concomitantly with their translocation across the cell membrane. This system is involved in sucrose transport.</text>
</comment>
<evidence type="ECO:0000256" key="7">
    <source>
        <dbReference type="ARBA" id="ARBA00022692"/>
    </source>
</evidence>
<dbReference type="Pfam" id="PF00367">
    <property type="entry name" value="PTS_EIIB"/>
    <property type="match status" value="1"/>
</dbReference>
<evidence type="ECO:0000256" key="2">
    <source>
        <dbReference type="ARBA" id="ARBA00022448"/>
    </source>
</evidence>
<dbReference type="InterPro" id="IPR003352">
    <property type="entry name" value="PTS_EIIC"/>
</dbReference>
<keyword evidence="6" id="KW-0598">Phosphotransferase system</keyword>
<dbReference type="InterPro" id="IPR013013">
    <property type="entry name" value="PTS_EIIC_1"/>
</dbReference>
<evidence type="ECO:0000256" key="4">
    <source>
        <dbReference type="ARBA" id="ARBA00022597"/>
    </source>
</evidence>
<accession>A0A091C5Y5</accession>
<feature type="domain" description="PTS EIIC type-1" evidence="21">
    <location>
        <begin position="115"/>
        <end position="467"/>
    </location>
</feature>
<keyword evidence="4" id="KW-0762">Sugar transport</keyword>
<dbReference type="InterPro" id="IPR036878">
    <property type="entry name" value="Glu_permease_IIB"/>
</dbReference>
<keyword evidence="9 18" id="KW-1133">Transmembrane helix</keyword>
<evidence type="ECO:0000256" key="17">
    <source>
        <dbReference type="SAM" id="MobiDB-lite"/>
    </source>
</evidence>